<comment type="caution">
    <text evidence="2">The sequence shown here is derived from an EMBL/GenBank/DDBJ whole genome shotgun (WGS) entry which is preliminary data.</text>
</comment>
<dbReference type="AlphaFoldDB" id="A0A2S6HTB4"/>
<gene>
    <name evidence="2" type="ORF">BXY41_105218</name>
</gene>
<dbReference type="RefSeq" id="WP_104436983.1">
    <property type="nucleotide sequence ID" value="NZ_PTJA01000005.1"/>
</dbReference>
<dbReference type="SUPFAM" id="SSF160631">
    <property type="entry name" value="SMI1/KNR4-like"/>
    <property type="match status" value="1"/>
</dbReference>
<dbReference type="InterPro" id="IPR037883">
    <property type="entry name" value="Knr4/Smi1-like_sf"/>
</dbReference>
<dbReference type="Proteomes" id="UP000237749">
    <property type="component" value="Unassembled WGS sequence"/>
</dbReference>
<dbReference type="SMART" id="SM00860">
    <property type="entry name" value="SMI1_KNR4"/>
    <property type="match status" value="1"/>
</dbReference>
<keyword evidence="3" id="KW-1185">Reference proteome</keyword>
<evidence type="ECO:0000313" key="3">
    <source>
        <dbReference type="Proteomes" id="UP000237749"/>
    </source>
</evidence>
<dbReference type="Gene3D" id="3.40.1580.10">
    <property type="entry name" value="SMI1/KNR4-like"/>
    <property type="match status" value="1"/>
</dbReference>
<evidence type="ECO:0000259" key="1">
    <source>
        <dbReference type="SMART" id="SM00860"/>
    </source>
</evidence>
<reference evidence="2 3" key="1">
    <citation type="submission" date="2018-02" db="EMBL/GenBank/DDBJ databases">
        <title>Genomic Encyclopedia of Archaeal and Bacterial Type Strains, Phase II (KMG-II): from individual species to whole genera.</title>
        <authorList>
            <person name="Goeker M."/>
        </authorList>
    </citation>
    <scope>NUCLEOTIDE SEQUENCE [LARGE SCALE GENOMIC DNA]</scope>
    <source>
        <strain evidence="2 3">DSM 3808</strain>
    </source>
</reference>
<proteinExistence type="predicted"/>
<protein>
    <submittedName>
        <fullName evidence="2">SUKH superfamily protein</fullName>
    </submittedName>
</protein>
<dbReference type="Pfam" id="PF14567">
    <property type="entry name" value="SUKH_5"/>
    <property type="match status" value="1"/>
</dbReference>
<dbReference type="OrthoDB" id="9152019at2"/>
<sequence>MSDIVNKIKSIEKLYQAKGCSFKQLKDAQNELGLSFPEEFVDYVKAYGAISFYGTEWTGLNVEGYLNVVQVTKQEKELNSSFPVNCFVLENQGIDGLIVICNEEGQVFSLQYDKLEKIHDSISDYLTECLSRAK</sequence>
<organism evidence="2 3">
    <name type="scientific">Lacrimispora xylanisolvens</name>
    <dbReference type="NCBI Taxonomy" id="384636"/>
    <lineage>
        <taxon>Bacteria</taxon>
        <taxon>Bacillati</taxon>
        <taxon>Bacillota</taxon>
        <taxon>Clostridia</taxon>
        <taxon>Lachnospirales</taxon>
        <taxon>Lachnospiraceae</taxon>
        <taxon>Lacrimispora</taxon>
    </lineage>
</organism>
<dbReference type="EMBL" id="PTJA01000005">
    <property type="protein sequence ID" value="PPK80999.1"/>
    <property type="molecule type" value="Genomic_DNA"/>
</dbReference>
<accession>A0A2S6HTB4</accession>
<evidence type="ECO:0000313" key="2">
    <source>
        <dbReference type="EMBL" id="PPK80999.1"/>
    </source>
</evidence>
<dbReference type="InterPro" id="IPR018958">
    <property type="entry name" value="Knr4/Smi1-like_dom"/>
</dbReference>
<feature type="domain" description="Knr4/Smi1-like" evidence="1">
    <location>
        <begin position="19"/>
        <end position="128"/>
    </location>
</feature>
<name>A0A2S6HTB4_9FIRM</name>